<feature type="transmembrane region" description="Helical" evidence="2">
    <location>
        <begin position="89"/>
        <end position="114"/>
    </location>
</feature>
<accession>A0A0D1ZEQ0</accession>
<dbReference type="OrthoDB" id="5400774at2759"/>
<feature type="transmembrane region" description="Helical" evidence="2">
    <location>
        <begin position="126"/>
        <end position="149"/>
    </location>
</feature>
<evidence type="ECO:0000256" key="2">
    <source>
        <dbReference type="SAM" id="Phobius"/>
    </source>
</evidence>
<dbReference type="PANTHER" id="PTHR42069">
    <property type="entry name" value="HYPHAL ANASTAMOSIS-8 PROTEIN"/>
    <property type="match status" value="1"/>
</dbReference>
<dbReference type="AlphaFoldDB" id="A0A0D1ZEQ0"/>
<evidence type="ECO:0008006" key="5">
    <source>
        <dbReference type="Google" id="ProtNLM"/>
    </source>
</evidence>
<dbReference type="STRING" id="569365.A0A0D1ZEQ0"/>
<evidence type="ECO:0000313" key="4">
    <source>
        <dbReference type="Proteomes" id="UP000054466"/>
    </source>
</evidence>
<dbReference type="PANTHER" id="PTHR42069:SF1">
    <property type="entry name" value="MARVEL DOMAIN-CONTAINING PROTEIN"/>
    <property type="match status" value="1"/>
</dbReference>
<protein>
    <recommendedName>
        <fullName evidence="5">MARVEL domain-containing protein</fullName>
    </recommendedName>
</protein>
<dbReference type="VEuPathDB" id="FungiDB:PV07_09344"/>
<gene>
    <name evidence="3" type="ORF">PV07_09344</name>
</gene>
<feature type="transmembrane region" description="Helical" evidence="2">
    <location>
        <begin position="219"/>
        <end position="238"/>
    </location>
</feature>
<dbReference type="Proteomes" id="UP000054466">
    <property type="component" value="Unassembled WGS sequence"/>
</dbReference>
<reference evidence="3 4" key="1">
    <citation type="submission" date="2015-01" db="EMBL/GenBank/DDBJ databases">
        <title>The Genome Sequence of Cladophialophora immunda CBS83496.</title>
        <authorList>
            <consortium name="The Broad Institute Genomics Platform"/>
            <person name="Cuomo C."/>
            <person name="de Hoog S."/>
            <person name="Gorbushina A."/>
            <person name="Stielow B."/>
            <person name="Teixiera M."/>
            <person name="Abouelleil A."/>
            <person name="Chapman S.B."/>
            <person name="Priest M."/>
            <person name="Young S.K."/>
            <person name="Wortman J."/>
            <person name="Nusbaum C."/>
            <person name="Birren B."/>
        </authorList>
    </citation>
    <scope>NUCLEOTIDE SEQUENCE [LARGE SCALE GENOMIC DNA]</scope>
    <source>
        <strain evidence="3 4">CBS 83496</strain>
    </source>
</reference>
<evidence type="ECO:0000313" key="3">
    <source>
        <dbReference type="EMBL" id="KIW26231.1"/>
    </source>
</evidence>
<feature type="region of interest" description="Disordered" evidence="1">
    <location>
        <begin position="1"/>
        <end position="21"/>
    </location>
</feature>
<organism evidence="3 4">
    <name type="scientific">Cladophialophora immunda</name>
    <dbReference type="NCBI Taxonomy" id="569365"/>
    <lineage>
        <taxon>Eukaryota</taxon>
        <taxon>Fungi</taxon>
        <taxon>Dikarya</taxon>
        <taxon>Ascomycota</taxon>
        <taxon>Pezizomycotina</taxon>
        <taxon>Eurotiomycetes</taxon>
        <taxon>Chaetothyriomycetidae</taxon>
        <taxon>Chaetothyriales</taxon>
        <taxon>Herpotrichiellaceae</taxon>
        <taxon>Cladophialophora</taxon>
    </lineage>
</organism>
<dbReference type="GeneID" id="27348538"/>
<proteinExistence type="predicted"/>
<dbReference type="RefSeq" id="XP_016246447.1">
    <property type="nucleotide sequence ID" value="XM_016396591.1"/>
</dbReference>
<name>A0A0D1ZEQ0_9EURO</name>
<keyword evidence="2" id="KW-1133">Transmembrane helix</keyword>
<dbReference type="HOGENOM" id="CLU_081905_0_0_1"/>
<evidence type="ECO:0000256" key="1">
    <source>
        <dbReference type="SAM" id="MobiDB-lite"/>
    </source>
</evidence>
<keyword evidence="2" id="KW-0472">Membrane</keyword>
<feature type="transmembrane region" description="Helical" evidence="2">
    <location>
        <begin position="41"/>
        <end position="68"/>
    </location>
</feature>
<feature type="transmembrane region" description="Helical" evidence="2">
    <location>
        <begin position="186"/>
        <end position="207"/>
    </location>
</feature>
<keyword evidence="4" id="KW-1185">Reference proteome</keyword>
<keyword evidence="2" id="KW-0812">Transmembrane</keyword>
<sequence length="250" mass="28082">MEPLRHLNTHGQSPHAGVGASHELERSAKKRALARPNLLRVVIRLITLTVGASIVGVLAHAAVVWYTTRNDILMQPHGIRMRGWPAQMNLIPTWIMLSVAVIAMVVQIIALLTLLRGGYRLRESTWHTWGLFLTSLVGIAIWVTAAVYFKLQDNKGERNWTLWSWSCSHKYLVNGKMSFQAMCVELNYCFNIAVVVAALEVLTLSLFGLQLRKAKRQGGYTSITGGGTMMATILVNFAQSDRRTVRMHFW</sequence>
<dbReference type="EMBL" id="KN847044">
    <property type="protein sequence ID" value="KIW26231.1"/>
    <property type="molecule type" value="Genomic_DNA"/>
</dbReference>